<dbReference type="PANTHER" id="PTHR36508:SF1">
    <property type="entry name" value="PROTEIN SLYX"/>
    <property type="match status" value="1"/>
</dbReference>
<sequence length="68" mass="7729">MNEDRIVDIEIKLTRQEDLVDALNKIVYEQQKKIDELEALCVALVGRLKEIASGANEQGAAHERPPHY</sequence>
<keyword evidence="2" id="KW-1185">Reference proteome</keyword>
<dbReference type="RefSeq" id="WP_112990480.1">
    <property type="nucleotide sequence ID" value="NZ_PTLZ01000001.1"/>
</dbReference>
<evidence type="ECO:0000313" key="1">
    <source>
        <dbReference type="EMBL" id="TDN93779.1"/>
    </source>
</evidence>
<accession>A0A4R6GFU6</accession>
<comment type="caution">
    <text evidence="1">The sequence shown here is derived from an EMBL/GenBank/DDBJ whole genome shotgun (WGS) entry which is preliminary data.</text>
</comment>
<dbReference type="InterPro" id="IPR007236">
    <property type="entry name" value="SlyX"/>
</dbReference>
<evidence type="ECO:0000313" key="2">
    <source>
        <dbReference type="Proteomes" id="UP000294737"/>
    </source>
</evidence>
<dbReference type="EMBL" id="SNWF01000004">
    <property type="protein sequence ID" value="TDN93779.1"/>
    <property type="molecule type" value="Genomic_DNA"/>
</dbReference>
<dbReference type="Proteomes" id="UP000294737">
    <property type="component" value="Unassembled WGS sequence"/>
</dbReference>
<reference evidence="1 2" key="1">
    <citation type="submission" date="2019-03" db="EMBL/GenBank/DDBJ databases">
        <title>Genomic Encyclopedia of Type Strains, Phase IV (KMG-IV): sequencing the most valuable type-strain genomes for metagenomic binning, comparative biology and taxonomic classification.</title>
        <authorList>
            <person name="Goeker M."/>
        </authorList>
    </citation>
    <scope>NUCLEOTIDE SEQUENCE [LARGE SCALE GENOMIC DNA]</scope>
    <source>
        <strain evidence="1 2">DSM 18555</strain>
    </source>
</reference>
<name>A0A4R6GFU6_9BURK</name>
<organism evidence="1 2">
    <name type="scientific">Herminiimonas fonticola</name>
    <dbReference type="NCBI Taxonomy" id="303380"/>
    <lineage>
        <taxon>Bacteria</taxon>
        <taxon>Pseudomonadati</taxon>
        <taxon>Pseudomonadota</taxon>
        <taxon>Betaproteobacteria</taxon>
        <taxon>Burkholderiales</taxon>
        <taxon>Oxalobacteraceae</taxon>
        <taxon>Herminiimonas</taxon>
    </lineage>
</organism>
<dbReference type="AlphaFoldDB" id="A0A4R6GFU6"/>
<protein>
    <submittedName>
        <fullName evidence="1">SlyX protein</fullName>
    </submittedName>
</protein>
<dbReference type="PANTHER" id="PTHR36508">
    <property type="entry name" value="PROTEIN SLYX"/>
    <property type="match status" value="1"/>
</dbReference>
<dbReference type="Pfam" id="PF04102">
    <property type="entry name" value="SlyX"/>
    <property type="match status" value="1"/>
</dbReference>
<proteinExistence type="predicted"/>
<gene>
    <name evidence="1" type="ORF">EV677_0309</name>
</gene>
<dbReference type="OrthoDB" id="8687612at2"/>